<comment type="caution">
    <text evidence="4">The sequence shown here is derived from an EMBL/GenBank/DDBJ whole genome shotgun (WGS) entry which is preliminary data.</text>
</comment>
<dbReference type="InterPro" id="IPR036770">
    <property type="entry name" value="Ankyrin_rpt-contain_sf"/>
</dbReference>
<dbReference type="PANTHER" id="PTHR24123">
    <property type="entry name" value="ANKYRIN REPEAT-CONTAINING"/>
    <property type="match status" value="1"/>
</dbReference>
<dbReference type="AlphaFoldDB" id="A0AAI8VDE6"/>
<dbReference type="Proteomes" id="UP001295740">
    <property type="component" value="Unassembled WGS sequence"/>
</dbReference>
<dbReference type="PROSITE" id="PS50297">
    <property type="entry name" value="ANK_REP_REGION"/>
    <property type="match status" value="1"/>
</dbReference>
<reference evidence="4" key="1">
    <citation type="submission" date="2023-10" db="EMBL/GenBank/DDBJ databases">
        <authorList>
            <person name="Hackl T."/>
        </authorList>
    </citation>
    <scope>NUCLEOTIDE SEQUENCE</scope>
</reference>
<keyword evidence="1" id="KW-0677">Repeat</keyword>
<evidence type="ECO:0000313" key="5">
    <source>
        <dbReference type="Proteomes" id="UP001295740"/>
    </source>
</evidence>
<name>A0AAI8VDE6_9PEZI</name>
<gene>
    <name evidence="4" type="ORF">KHLLAP_LOCUS3413</name>
</gene>
<proteinExistence type="predicted"/>
<accession>A0AAI8VDE6</accession>
<protein>
    <submittedName>
        <fullName evidence="4">Uu.00g103390.m01.CDS01</fullName>
    </submittedName>
</protein>
<dbReference type="InterPro" id="IPR051165">
    <property type="entry name" value="Multifunctional_ANK_Repeat"/>
</dbReference>
<keyword evidence="5" id="KW-1185">Reference proteome</keyword>
<sequence length="327" mass="35841">MDTFALHPSDPSWEEPRWGETHIIRPFNCDHSANVNAGRANADEPWKFTERAKALDEAASKLNYLSASNSPLADVQTFLTEWEDSAANIQPNALAWFNDSNAIRNACTNDSREVVHLLLDKGLQPDALAISCAKKNWKETGDSYLIKLLVDSGWDINEPINDNTPPLMSLSRGADPKASSLSGDTVMQRAASYASLDTLKLLAGHGGSVVDGALVVQASYRHTLGVPGRLELVQYLLDQGAPTNAFYMENRNKAIQSCEAMLMGRQNALHFAIWGGKSDMVKLLLDRGAEQVSTCSAMKTDRHPMSPLELAEKYRVKDNVALLEEAG</sequence>
<dbReference type="Pfam" id="PF00023">
    <property type="entry name" value="Ank"/>
    <property type="match status" value="1"/>
</dbReference>
<dbReference type="EMBL" id="CAUWAG010000004">
    <property type="protein sequence ID" value="CAJ2502945.1"/>
    <property type="molecule type" value="Genomic_DNA"/>
</dbReference>
<dbReference type="Gene3D" id="1.25.40.20">
    <property type="entry name" value="Ankyrin repeat-containing domain"/>
    <property type="match status" value="1"/>
</dbReference>
<evidence type="ECO:0000256" key="3">
    <source>
        <dbReference type="PROSITE-ProRule" id="PRU00023"/>
    </source>
</evidence>
<evidence type="ECO:0000256" key="2">
    <source>
        <dbReference type="ARBA" id="ARBA00023043"/>
    </source>
</evidence>
<dbReference type="PROSITE" id="PS50088">
    <property type="entry name" value="ANK_REPEAT"/>
    <property type="match status" value="1"/>
</dbReference>
<dbReference type="SUPFAM" id="SSF48403">
    <property type="entry name" value="Ankyrin repeat"/>
    <property type="match status" value="1"/>
</dbReference>
<evidence type="ECO:0000313" key="4">
    <source>
        <dbReference type="EMBL" id="CAJ2502945.1"/>
    </source>
</evidence>
<organism evidence="4 5">
    <name type="scientific">Anthostomella pinea</name>
    <dbReference type="NCBI Taxonomy" id="933095"/>
    <lineage>
        <taxon>Eukaryota</taxon>
        <taxon>Fungi</taxon>
        <taxon>Dikarya</taxon>
        <taxon>Ascomycota</taxon>
        <taxon>Pezizomycotina</taxon>
        <taxon>Sordariomycetes</taxon>
        <taxon>Xylariomycetidae</taxon>
        <taxon>Xylariales</taxon>
        <taxon>Xylariaceae</taxon>
        <taxon>Anthostomella</taxon>
    </lineage>
</organism>
<dbReference type="SMART" id="SM00248">
    <property type="entry name" value="ANK"/>
    <property type="match status" value="3"/>
</dbReference>
<dbReference type="InterPro" id="IPR002110">
    <property type="entry name" value="Ankyrin_rpt"/>
</dbReference>
<feature type="repeat" description="ANK" evidence="3">
    <location>
        <begin position="264"/>
        <end position="290"/>
    </location>
</feature>
<keyword evidence="2 3" id="KW-0040">ANK repeat</keyword>
<evidence type="ECO:0000256" key="1">
    <source>
        <dbReference type="ARBA" id="ARBA00022737"/>
    </source>
</evidence>
<dbReference type="PANTHER" id="PTHR24123:SF33">
    <property type="entry name" value="PROTEIN HOS4"/>
    <property type="match status" value="1"/>
</dbReference>